<feature type="domain" description="Calcineurin-like phosphoesterase" evidence="2">
    <location>
        <begin position="1"/>
        <end position="237"/>
    </location>
</feature>
<dbReference type="GO" id="GO:0006310">
    <property type="term" value="P:DNA recombination"/>
    <property type="evidence" value="ECO:0007669"/>
    <property type="project" value="UniProtKB-KW"/>
</dbReference>
<keyword evidence="1" id="KW-0540">Nuclease</keyword>
<evidence type="ECO:0000256" key="1">
    <source>
        <dbReference type="RuleBase" id="RU363069"/>
    </source>
</evidence>
<comment type="caution">
    <text evidence="3">The sequence shown here is derived from an EMBL/GenBank/DDBJ whole genome shotgun (WGS) entry which is preliminary data.</text>
</comment>
<keyword evidence="4" id="KW-1185">Reference proteome</keyword>
<dbReference type="GO" id="GO:0008408">
    <property type="term" value="F:3'-5' exonuclease activity"/>
    <property type="evidence" value="ECO:0007669"/>
    <property type="project" value="InterPro"/>
</dbReference>
<evidence type="ECO:0000313" key="4">
    <source>
        <dbReference type="Proteomes" id="UP000214646"/>
    </source>
</evidence>
<comment type="similarity">
    <text evidence="1">Belongs to the SbcD family.</text>
</comment>
<sequence length="404" mass="44327">MRIIHTADWHLCDWLGRIDRTADLQRRVGRVAELCLENRADVLVIAGDLFSEQASVDDMTQALLHIRKAFVPFFAASGTILAVTGNHDRNGRIDIVRAGMGLAVPAAGQGGVLSGGRMYLVNTATAVKLVGPDGAPVQFVLLPYPFPSRYNLSAANYQSKEEETRHLHAAVGNWLARKPTDANFDQTLPTVLVAHVHVRGGELTTAYRLTDRDDVLFELGELHPEWRYVALGHIHKPQTLGGGETVRYCGSLDRLDFGETHDDHGVLLVDVRGTEPVRPMRLPIPATPFHTITLTNPEADLPTLAEKYPDHESAIVRLVVHPPSGDLSRDEVARRVKKLFPRWLSLEWANPASLDDTDTPATFSPRAGFETTVRDYLTARLANDPDQAAVLALADTFLAAGGQS</sequence>
<evidence type="ECO:0000259" key="2">
    <source>
        <dbReference type="Pfam" id="PF00149"/>
    </source>
</evidence>
<comment type="function">
    <text evidence="1">SbcCD cleaves DNA hairpin structures. These structures can inhibit DNA replication and are intermediates in certain DNA recombination reactions. The complex acts as a 3'-&gt;5' double strand exonuclease that can open hairpins. It also has a 5' single-strand endonuclease activity.</text>
</comment>
<dbReference type="InterPro" id="IPR004843">
    <property type="entry name" value="Calcineurin-like_PHP"/>
</dbReference>
<dbReference type="AlphaFoldDB" id="A0A225DFM0"/>
<dbReference type="InterPro" id="IPR004593">
    <property type="entry name" value="SbcD"/>
</dbReference>
<proteinExistence type="inferred from homology"/>
<dbReference type="PANTHER" id="PTHR30337:SF0">
    <property type="entry name" value="NUCLEASE SBCCD SUBUNIT D"/>
    <property type="match status" value="1"/>
</dbReference>
<dbReference type="InterPro" id="IPR050535">
    <property type="entry name" value="DNA_Repair-Maintenance_Comp"/>
</dbReference>
<gene>
    <name evidence="1" type="primary">sbcD</name>
    <name evidence="3" type="ORF">FRUB_06428</name>
</gene>
<dbReference type="SUPFAM" id="SSF56300">
    <property type="entry name" value="Metallo-dependent phosphatases"/>
    <property type="match status" value="1"/>
</dbReference>
<dbReference type="OrthoDB" id="9773856at2"/>
<dbReference type="NCBIfam" id="TIGR00619">
    <property type="entry name" value="sbcd"/>
    <property type="match status" value="1"/>
</dbReference>
<dbReference type="GO" id="GO:0006260">
    <property type="term" value="P:DNA replication"/>
    <property type="evidence" value="ECO:0007669"/>
    <property type="project" value="UniProtKB-KW"/>
</dbReference>
<evidence type="ECO:0000313" key="3">
    <source>
        <dbReference type="EMBL" id="OWK37308.1"/>
    </source>
</evidence>
<organism evidence="3 4">
    <name type="scientific">Fimbriiglobus ruber</name>
    <dbReference type="NCBI Taxonomy" id="1908690"/>
    <lineage>
        <taxon>Bacteria</taxon>
        <taxon>Pseudomonadati</taxon>
        <taxon>Planctomycetota</taxon>
        <taxon>Planctomycetia</taxon>
        <taxon>Gemmatales</taxon>
        <taxon>Gemmataceae</taxon>
        <taxon>Fimbriiglobus</taxon>
    </lineage>
</organism>
<dbReference type="RefSeq" id="WP_088257263.1">
    <property type="nucleotide sequence ID" value="NZ_NIDE01000014.1"/>
</dbReference>
<dbReference type="EMBL" id="NIDE01000014">
    <property type="protein sequence ID" value="OWK37308.1"/>
    <property type="molecule type" value="Genomic_DNA"/>
</dbReference>
<keyword evidence="1" id="KW-0378">Hydrolase</keyword>
<dbReference type="Gene3D" id="3.60.21.10">
    <property type="match status" value="1"/>
</dbReference>
<accession>A0A225DFM0</accession>
<protein>
    <recommendedName>
        <fullName evidence="1">Nuclease SbcCD subunit D</fullName>
    </recommendedName>
</protein>
<keyword evidence="1" id="KW-0233">DNA recombination</keyword>
<dbReference type="Proteomes" id="UP000214646">
    <property type="component" value="Unassembled WGS sequence"/>
</dbReference>
<keyword evidence="1" id="KW-0235">DNA replication</keyword>
<dbReference type="GO" id="GO:0004519">
    <property type="term" value="F:endonuclease activity"/>
    <property type="evidence" value="ECO:0007669"/>
    <property type="project" value="UniProtKB-KW"/>
</dbReference>
<name>A0A225DFM0_9BACT</name>
<dbReference type="PANTHER" id="PTHR30337">
    <property type="entry name" value="COMPONENT OF ATP-DEPENDENT DSDNA EXONUCLEASE"/>
    <property type="match status" value="1"/>
</dbReference>
<reference evidence="4" key="1">
    <citation type="submission" date="2017-06" db="EMBL/GenBank/DDBJ databases">
        <title>Genome analysis of Fimbriiglobus ruber SP5, the first member of the order Planctomycetales with confirmed chitinolytic capability.</title>
        <authorList>
            <person name="Ravin N.V."/>
            <person name="Rakitin A.L."/>
            <person name="Ivanova A.A."/>
            <person name="Beletsky A.V."/>
            <person name="Kulichevskaya I.S."/>
            <person name="Mardanov A.V."/>
            <person name="Dedysh S.N."/>
        </authorList>
    </citation>
    <scope>NUCLEOTIDE SEQUENCE [LARGE SCALE GENOMIC DNA]</scope>
    <source>
        <strain evidence="4">SP5</strain>
    </source>
</reference>
<keyword evidence="1 3" id="KW-0269">Exonuclease</keyword>
<comment type="subunit">
    <text evidence="1">Heterodimer of SbcC and SbcD.</text>
</comment>
<keyword evidence="1" id="KW-0255">Endonuclease</keyword>
<dbReference type="InterPro" id="IPR029052">
    <property type="entry name" value="Metallo-depent_PP-like"/>
</dbReference>
<dbReference type="Pfam" id="PF00149">
    <property type="entry name" value="Metallophos"/>
    <property type="match status" value="1"/>
</dbReference>